<feature type="region of interest" description="Disordered" evidence="1">
    <location>
        <begin position="1"/>
        <end position="97"/>
    </location>
</feature>
<evidence type="ECO:0000256" key="1">
    <source>
        <dbReference type="SAM" id="MobiDB-lite"/>
    </source>
</evidence>
<feature type="compositionally biased region" description="Basic and acidic residues" evidence="1">
    <location>
        <begin position="530"/>
        <end position="540"/>
    </location>
</feature>
<feature type="compositionally biased region" description="Acidic residues" evidence="1">
    <location>
        <begin position="25"/>
        <end position="38"/>
    </location>
</feature>
<dbReference type="PANTHER" id="PTHR34223:SF60">
    <property type="entry name" value="CYTOCHROME C OXIDASE SUBUNIT 5B MITOCHONDRIAL"/>
    <property type="match status" value="1"/>
</dbReference>
<organism evidence="3">
    <name type="scientific">Oryza punctata</name>
    <name type="common">Red rice</name>
    <dbReference type="NCBI Taxonomy" id="4537"/>
    <lineage>
        <taxon>Eukaryota</taxon>
        <taxon>Viridiplantae</taxon>
        <taxon>Streptophyta</taxon>
        <taxon>Embryophyta</taxon>
        <taxon>Tracheophyta</taxon>
        <taxon>Spermatophyta</taxon>
        <taxon>Magnoliopsida</taxon>
        <taxon>Liliopsida</taxon>
        <taxon>Poales</taxon>
        <taxon>Poaceae</taxon>
        <taxon>BOP clade</taxon>
        <taxon>Oryzoideae</taxon>
        <taxon>Oryzeae</taxon>
        <taxon>Oryzinae</taxon>
        <taxon>Oryza</taxon>
    </lineage>
</organism>
<dbReference type="InterPro" id="IPR001810">
    <property type="entry name" value="F-box_dom"/>
</dbReference>
<sequence>MVSLVEATVVLDDSRLGDDYQQPVLEDDDDGSDYDDDFFAPKTEGSDDKRDNEADNDFGDKRKRDSRESDLDDHDGEYDHENGSESGDKEVDDLEDGDDRTVTYGEIADESSSYDSAEATGKLPLFNNLNTLTLGEWYMAPDFSALSTILENSPDVERLYLNLDMVHRSRGDINPTGGSFACNKLKKVKITCRKDDVMVHMLAQFLQRNGIRLRRFFTHNGEEGTGSDSSAKRKAQDEAARRAVKQLRRARNRNPFDGMQQGAAGQAPRRDGEAGPSGGGGGADRLSALPDAVLGRIVSHLKAWQAVRTSVLSKRWRNVWAFAPRIDIRHPCACNDRADQERFHYFVDTLLLRRRPFAPFKALRLSWSHDGSANRWIARAVKRGAEEIELSTRHHRGFPRPVPEFTSFISPKIKILKLTRVGMDIKSITQICSRCTSLEELELEDVRPLKGQIRSASLKRLSIIKCFIYDGFLVDAPNLISLCFIRPLGIERKEGDNSSSDRLWWPVWLNNDDGYDHDDDFFANASAVQSDDKRGSKSDQDDLEGEYSSNGGPGDEYGGYYASHDSTIYGPLGCFSVLVKTTVIMTAREGELLLRRQLENFPMFINLRTLSLGEWCMVPDFSALSTILQKSPNVERLYLHLDMVHRGRGNIDPSGGSFACNNLKKVKITCCEDDVMVHKLAEFLEANGLQRQRIFVRRTSRTRRDSRAKRKAQEDVLRKFLWVESHSSISLFLLSKRGEKKGSTTTATIRRRLQPPVALKDHELPRHRSRSFPVVSRAGQVFDEMPLEETNPTVAEEEGDPGSAEEDAVASVEGQVFDEIPLNETNPTAAAEEGEPGSAEDDAVASGEGQVFDEIPLEETNPTAAEEEAEPGSAEEGAVASGEDYISEMPDMALHHVMSFLKAWEAARTCVLSRRWRHLWASAPCVDIHLTCDREPSTNHWAPATCPCADVHQTCDRKPPSYTRRFVNRLLLARDEVAPVDTLRLRSAHVDGLWDEFDNVDVRRWIREAIKRKARVIQLEDHWGEFVLVHQIFVSNYLKILKLSYTELDDEVFRGFSSQLPSLEELELKRCLVSAREISSVTLKSLIMVECKFTMNLSVGAPNLVFLQCITPMKWVPVLKDSGSLVTGSIMIDDRLLIGDSKKRHEVDDFSSDYSYGGYSEDYFDDLSSDISDDYDYNYGNDINSDADTYEYNEIANEYKFEQFTDHDDGGDCSMGGKYHGSSSNNGFNDDKTLGGQNVLQCLSNARSLELLAHSGEVVLRRESRSCPTFSNLKTLSLGEWCISMVADFDILILFLQNSPNLEKLFLQLEMSYNIQKELEKGIKSKGGSFACKRLSMVKIKCTKDDHRVHMLAQLFNSNGLSLEKIFVRRSGSFHLRGEKFMRDLGKHELEFWGSDSELCGPNFEFCSPDSEFEDSDMEF</sequence>
<dbReference type="Pfam" id="PF24758">
    <property type="entry name" value="LRR_At5g56370"/>
    <property type="match status" value="1"/>
</dbReference>
<proteinExistence type="predicted"/>
<keyword evidence="4" id="KW-1185">Reference proteome</keyword>
<evidence type="ECO:0000313" key="3">
    <source>
        <dbReference type="EnsemblPlants" id="OPUNC08G05350.1"/>
    </source>
</evidence>
<name>A0A0E0LS59_ORYPU</name>
<dbReference type="PANTHER" id="PTHR34223">
    <property type="entry name" value="OS11G0201299 PROTEIN"/>
    <property type="match status" value="1"/>
</dbReference>
<evidence type="ECO:0000313" key="4">
    <source>
        <dbReference type="Proteomes" id="UP000026962"/>
    </source>
</evidence>
<feature type="compositionally biased region" description="Basic and acidic residues" evidence="1">
    <location>
        <begin position="230"/>
        <end position="241"/>
    </location>
</feature>
<dbReference type="Proteomes" id="UP000026962">
    <property type="component" value="Chromosome 8"/>
</dbReference>
<dbReference type="EnsemblPlants" id="OPUNC08G05350.1">
    <property type="protein sequence ID" value="OPUNC08G05350.1"/>
    <property type="gene ID" value="OPUNC08G05350"/>
</dbReference>
<feature type="domain" description="F-box" evidence="2">
    <location>
        <begin position="283"/>
        <end position="319"/>
    </location>
</feature>
<dbReference type="eggNOG" id="ENOG502RYTW">
    <property type="taxonomic scope" value="Eukaryota"/>
</dbReference>
<dbReference type="STRING" id="4537.A0A0E0LS59"/>
<dbReference type="Gramene" id="OPUNC08G05350.1">
    <property type="protein sequence ID" value="OPUNC08G05350.1"/>
    <property type="gene ID" value="OPUNC08G05350"/>
</dbReference>
<feature type="region of interest" description="Disordered" evidence="1">
    <location>
        <begin position="527"/>
        <end position="554"/>
    </location>
</feature>
<dbReference type="InterPro" id="IPR053781">
    <property type="entry name" value="F-box_AtFBL13-like"/>
</dbReference>
<dbReference type="InterPro" id="IPR053197">
    <property type="entry name" value="F-box_SCFL_complex_component"/>
</dbReference>
<accession>A0A0E0LS59</accession>
<dbReference type="PROSITE" id="PS50181">
    <property type="entry name" value="FBOX"/>
    <property type="match status" value="1"/>
</dbReference>
<dbReference type="Pfam" id="PF00646">
    <property type="entry name" value="F-box"/>
    <property type="match status" value="2"/>
</dbReference>
<feature type="compositionally biased region" description="Acidic residues" evidence="1">
    <location>
        <begin position="832"/>
        <end position="843"/>
    </location>
</feature>
<dbReference type="InterPro" id="IPR036047">
    <property type="entry name" value="F-box-like_dom_sf"/>
</dbReference>
<feature type="compositionally biased region" description="Basic and acidic residues" evidence="1">
    <location>
        <begin position="77"/>
        <end position="89"/>
    </location>
</feature>
<feature type="compositionally biased region" description="Basic and acidic residues" evidence="1">
    <location>
        <begin position="44"/>
        <end position="69"/>
    </location>
</feature>
<dbReference type="SUPFAM" id="SSF52047">
    <property type="entry name" value="RNI-like"/>
    <property type="match status" value="1"/>
</dbReference>
<feature type="compositionally biased region" description="Basic residues" evidence="1">
    <location>
        <begin position="242"/>
        <end position="252"/>
    </location>
</feature>
<feature type="region of interest" description="Disordered" evidence="1">
    <location>
        <begin position="743"/>
        <end position="809"/>
    </location>
</feature>
<dbReference type="InterPro" id="IPR055411">
    <property type="entry name" value="LRR_FXL15/At3g58940/PEG3-like"/>
</dbReference>
<dbReference type="SMART" id="SM00256">
    <property type="entry name" value="FBOX"/>
    <property type="match status" value="2"/>
</dbReference>
<dbReference type="SUPFAM" id="SSF81383">
    <property type="entry name" value="F-box domain"/>
    <property type="match status" value="2"/>
</dbReference>
<protein>
    <recommendedName>
        <fullName evidence="2">F-box domain-containing protein</fullName>
    </recommendedName>
</protein>
<dbReference type="HOGENOM" id="CLU_253144_0_0_1"/>
<dbReference type="CDD" id="cd22160">
    <property type="entry name" value="F-box_AtFBL13-like"/>
    <property type="match status" value="2"/>
</dbReference>
<feature type="region of interest" description="Disordered" evidence="1">
    <location>
        <begin position="827"/>
        <end position="846"/>
    </location>
</feature>
<reference evidence="3" key="2">
    <citation type="submission" date="2018-05" db="EMBL/GenBank/DDBJ databases">
        <title>OpunRS2 (Oryza punctata Reference Sequence Version 2).</title>
        <authorList>
            <person name="Zhang J."/>
            <person name="Kudrna D."/>
            <person name="Lee S."/>
            <person name="Talag J."/>
            <person name="Welchert J."/>
            <person name="Wing R.A."/>
        </authorList>
    </citation>
    <scope>NUCLEOTIDE SEQUENCE [LARGE SCALE GENOMIC DNA]</scope>
</reference>
<feature type="compositionally biased region" description="Acidic residues" evidence="1">
    <location>
        <begin position="795"/>
        <end position="808"/>
    </location>
</feature>
<reference evidence="3" key="1">
    <citation type="submission" date="2015-04" db="UniProtKB">
        <authorList>
            <consortium name="EnsemblPlants"/>
        </authorList>
    </citation>
    <scope>IDENTIFICATION</scope>
</reference>
<feature type="region of interest" description="Disordered" evidence="1">
    <location>
        <begin position="220"/>
        <end position="285"/>
    </location>
</feature>
<evidence type="ECO:0000259" key="2">
    <source>
        <dbReference type="PROSITE" id="PS50181"/>
    </source>
</evidence>